<sequence length="45" mass="5240">KIESLRVNIAQLEVNCDELLDKYHDIEDGNVIEIISKKTRRSKRG</sequence>
<feature type="non-terminal residue" evidence="2">
    <location>
        <position position="1"/>
    </location>
</feature>
<proteinExistence type="predicted"/>
<dbReference type="EMBL" id="BARS01010918">
    <property type="protein sequence ID" value="GAF98494.1"/>
    <property type="molecule type" value="Genomic_DNA"/>
</dbReference>
<protein>
    <submittedName>
        <fullName evidence="2">Uncharacterized protein</fullName>
    </submittedName>
</protein>
<comment type="caution">
    <text evidence="2">The sequence shown here is derived from an EMBL/GenBank/DDBJ whole genome shotgun (WGS) entry which is preliminary data.</text>
</comment>
<name>X0TZ06_9ZZZZ</name>
<evidence type="ECO:0000256" key="1">
    <source>
        <dbReference type="SAM" id="Coils"/>
    </source>
</evidence>
<organism evidence="2">
    <name type="scientific">marine sediment metagenome</name>
    <dbReference type="NCBI Taxonomy" id="412755"/>
    <lineage>
        <taxon>unclassified sequences</taxon>
        <taxon>metagenomes</taxon>
        <taxon>ecological metagenomes</taxon>
    </lineage>
</organism>
<accession>X0TZ06</accession>
<keyword evidence="1" id="KW-0175">Coiled coil</keyword>
<evidence type="ECO:0000313" key="2">
    <source>
        <dbReference type="EMBL" id="GAF98494.1"/>
    </source>
</evidence>
<reference evidence="2" key="1">
    <citation type="journal article" date="2014" name="Front. Microbiol.">
        <title>High frequency of phylogenetically diverse reductive dehalogenase-homologous genes in deep subseafloor sedimentary metagenomes.</title>
        <authorList>
            <person name="Kawai M."/>
            <person name="Futagami T."/>
            <person name="Toyoda A."/>
            <person name="Takaki Y."/>
            <person name="Nishi S."/>
            <person name="Hori S."/>
            <person name="Arai W."/>
            <person name="Tsubouchi T."/>
            <person name="Morono Y."/>
            <person name="Uchiyama I."/>
            <person name="Ito T."/>
            <person name="Fujiyama A."/>
            <person name="Inagaki F."/>
            <person name="Takami H."/>
        </authorList>
    </citation>
    <scope>NUCLEOTIDE SEQUENCE</scope>
    <source>
        <strain evidence="2">Expedition CK06-06</strain>
    </source>
</reference>
<gene>
    <name evidence="2" type="ORF">S01H1_20062</name>
</gene>
<feature type="coiled-coil region" evidence="1">
    <location>
        <begin position="2"/>
        <end position="29"/>
    </location>
</feature>
<dbReference type="AlphaFoldDB" id="X0TZ06"/>